<evidence type="ECO:0000256" key="2">
    <source>
        <dbReference type="ARBA" id="ARBA00022723"/>
    </source>
</evidence>
<dbReference type="InterPro" id="IPR005123">
    <property type="entry name" value="Oxoglu/Fe-dep_dioxygenase_dom"/>
</dbReference>
<evidence type="ECO:0000256" key="3">
    <source>
        <dbReference type="ARBA" id="ARBA00022896"/>
    </source>
</evidence>
<dbReference type="RefSeq" id="WP_109251910.1">
    <property type="nucleotide sequence ID" value="NZ_QEXV01000001.1"/>
</dbReference>
<dbReference type="Gene3D" id="2.60.120.620">
    <property type="entry name" value="q2cbj1_9rhob like domain"/>
    <property type="match status" value="1"/>
</dbReference>
<accession>A0A2U2BX94</accession>
<dbReference type="Pfam" id="PF00578">
    <property type="entry name" value="AhpC-TSA"/>
    <property type="match status" value="1"/>
</dbReference>
<dbReference type="GO" id="GO:0031418">
    <property type="term" value="F:L-ascorbic acid binding"/>
    <property type="evidence" value="ECO:0007669"/>
    <property type="project" value="UniProtKB-KW"/>
</dbReference>
<dbReference type="AlphaFoldDB" id="A0A2U2BX94"/>
<dbReference type="GO" id="GO:0016705">
    <property type="term" value="F:oxidoreductase activity, acting on paired donors, with incorporation or reduction of molecular oxygen"/>
    <property type="evidence" value="ECO:0007669"/>
    <property type="project" value="InterPro"/>
</dbReference>
<protein>
    <recommendedName>
        <fullName evidence="7">Fe2OG dioxygenase domain-containing protein</fullName>
    </recommendedName>
</protein>
<sequence>MLTAPEPAHALAAPLLAAYTHTPAPGDIAADATLYDERGRTLNLFEDAFAGRTLLIAFCGSLADDATRERLTALAAREASLEALGANLVVVSSDTSAPAAREAKRASGLQAPICGDATGAVFAQYGLCKGRDIPERIALRLVVVTAQRQVRLIMEDDPAIEAAENAARDLHEEGRRAEGWIPGHAPVLIVPHALDPEDCRDLIAHFESQGEFRIDKPPAGDASDYKLPVYDYNRQDRVDHVIKDAALARRIDEKLNARVIPMIAKAFAFQVTRREDLHIARYAGAREGVEVGHRDNVAPATAYRRFALSISLNDDYEGGELVFREYAEQGYRGAPGTALVFSSALLHEIAETTRGVRYNLISHFFNDQSLQQAGRATG</sequence>
<dbReference type="GO" id="GO:0016209">
    <property type="term" value="F:antioxidant activity"/>
    <property type="evidence" value="ECO:0007669"/>
    <property type="project" value="InterPro"/>
</dbReference>
<gene>
    <name evidence="8" type="ORF">DDZ18_03290</name>
</gene>
<keyword evidence="5" id="KW-0560">Oxidoreductase</keyword>
<evidence type="ECO:0000256" key="4">
    <source>
        <dbReference type="ARBA" id="ARBA00022964"/>
    </source>
</evidence>
<dbReference type="Gene3D" id="3.40.30.10">
    <property type="entry name" value="Glutaredoxin"/>
    <property type="match status" value="1"/>
</dbReference>
<evidence type="ECO:0000256" key="5">
    <source>
        <dbReference type="ARBA" id="ARBA00023002"/>
    </source>
</evidence>
<dbReference type="EMBL" id="QEXV01000001">
    <property type="protein sequence ID" value="PWE18636.1"/>
    <property type="molecule type" value="Genomic_DNA"/>
</dbReference>
<comment type="cofactor">
    <cofactor evidence="1">
        <name>L-ascorbate</name>
        <dbReference type="ChEBI" id="CHEBI:38290"/>
    </cofactor>
</comment>
<dbReference type="SUPFAM" id="SSF52833">
    <property type="entry name" value="Thioredoxin-like"/>
    <property type="match status" value="1"/>
</dbReference>
<dbReference type="GO" id="GO:0051213">
    <property type="term" value="F:dioxygenase activity"/>
    <property type="evidence" value="ECO:0007669"/>
    <property type="project" value="UniProtKB-KW"/>
</dbReference>
<keyword evidence="2" id="KW-0479">Metal-binding</keyword>
<evidence type="ECO:0000256" key="1">
    <source>
        <dbReference type="ARBA" id="ARBA00001961"/>
    </source>
</evidence>
<dbReference type="Proteomes" id="UP000245168">
    <property type="component" value="Unassembled WGS sequence"/>
</dbReference>
<dbReference type="GO" id="GO:0005506">
    <property type="term" value="F:iron ion binding"/>
    <property type="evidence" value="ECO:0007669"/>
    <property type="project" value="InterPro"/>
</dbReference>
<dbReference type="PROSITE" id="PS51471">
    <property type="entry name" value="FE2OG_OXY"/>
    <property type="match status" value="1"/>
</dbReference>
<keyword evidence="3" id="KW-0847">Vitamin C</keyword>
<feature type="domain" description="Fe2OG dioxygenase" evidence="7">
    <location>
        <begin position="273"/>
        <end position="367"/>
    </location>
</feature>
<reference evidence="9" key="1">
    <citation type="submission" date="2018-05" db="EMBL/GenBank/DDBJ databases">
        <authorList>
            <person name="Liu B.-T."/>
        </authorList>
    </citation>
    <scope>NUCLEOTIDE SEQUENCE [LARGE SCALE GENOMIC DNA]</scope>
    <source>
        <strain evidence="9">WD6-1</strain>
    </source>
</reference>
<comment type="caution">
    <text evidence="8">The sequence shown here is derived from an EMBL/GenBank/DDBJ whole genome shotgun (WGS) entry which is preliminary data.</text>
</comment>
<keyword evidence="4" id="KW-0223">Dioxygenase</keyword>
<keyword evidence="6" id="KW-0408">Iron</keyword>
<dbReference type="InterPro" id="IPR000866">
    <property type="entry name" value="AhpC/TSA"/>
</dbReference>
<evidence type="ECO:0000313" key="9">
    <source>
        <dbReference type="Proteomes" id="UP000245168"/>
    </source>
</evidence>
<dbReference type="OrthoDB" id="255432at2"/>
<proteinExistence type="predicted"/>
<keyword evidence="9" id="KW-1185">Reference proteome</keyword>
<evidence type="ECO:0000259" key="7">
    <source>
        <dbReference type="PROSITE" id="PS51471"/>
    </source>
</evidence>
<dbReference type="InterPro" id="IPR044862">
    <property type="entry name" value="Pro_4_hyd_alph_FE2OG_OXY"/>
</dbReference>
<organism evidence="8 9">
    <name type="scientific">Marinicauda salina</name>
    <dbReference type="NCBI Taxonomy" id="2135793"/>
    <lineage>
        <taxon>Bacteria</taxon>
        <taxon>Pseudomonadati</taxon>
        <taxon>Pseudomonadota</taxon>
        <taxon>Alphaproteobacteria</taxon>
        <taxon>Maricaulales</taxon>
        <taxon>Maricaulaceae</taxon>
        <taxon>Marinicauda</taxon>
    </lineage>
</organism>
<dbReference type="InterPro" id="IPR036249">
    <property type="entry name" value="Thioredoxin-like_sf"/>
</dbReference>
<dbReference type="Pfam" id="PF13640">
    <property type="entry name" value="2OG-FeII_Oxy_3"/>
    <property type="match status" value="1"/>
</dbReference>
<dbReference type="InterPro" id="IPR006620">
    <property type="entry name" value="Pro_4_hyd_alph"/>
</dbReference>
<evidence type="ECO:0000256" key="6">
    <source>
        <dbReference type="ARBA" id="ARBA00023004"/>
    </source>
</evidence>
<evidence type="ECO:0000313" key="8">
    <source>
        <dbReference type="EMBL" id="PWE18636.1"/>
    </source>
</evidence>
<name>A0A2U2BX94_9PROT</name>
<dbReference type="SMART" id="SM00702">
    <property type="entry name" value="P4Hc"/>
    <property type="match status" value="1"/>
</dbReference>